<organism evidence="1 2">
    <name type="scientific">Solanum bulbocastanum</name>
    <name type="common">Wild potato</name>
    <dbReference type="NCBI Taxonomy" id="147425"/>
    <lineage>
        <taxon>Eukaryota</taxon>
        <taxon>Viridiplantae</taxon>
        <taxon>Streptophyta</taxon>
        <taxon>Embryophyta</taxon>
        <taxon>Tracheophyta</taxon>
        <taxon>Spermatophyta</taxon>
        <taxon>Magnoliopsida</taxon>
        <taxon>eudicotyledons</taxon>
        <taxon>Gunneridae</taxon>
        <taxon>Pentapetalae</taxon>
        <taxon>asterids</taxon>
        <taxon>lamiids</taxon>
        <taxon>Solanales</taxon>
        <taxon>Solanaceae</taxon>
        <taxon>Solanoideae</taxon>
        <taxon>Solaneae</taxon>
        <taxon>Solanum</taxon>
    </lineage>
</organism>
<dbReference type="PANTHER" id="PTHR33879">
    <property type="entry name" value="17.6 KDA CLASS II HEAT SHOCK PROTEIN-RELATED"/>
    <property type="match status" value="1"/>
</dbReference>
<keyword evidence="2" id="KW-1185">Reference proteome</keyword>
<gene>
    <name evidence="1" type="ORF">RDI58_014753</name>
</gene>
<sequence length="71" mass="8042">MRKGNGDDENEQLNVDTWRFRLPISAMLELATVVFVDGELIVTVPKDDHGCGEFHNGSRGFWRDVELVLVP</sequence>
<evidence type="ECO:0000313" key="1">
    <source>
        <dbReference type="EMBL" id="KAK6786228.1"/>
    </source>
</evidence>
<proteinExistence type="predicted"/>
<dbReference type="EMBL" id="JBANQN010000006">
    <property type="protein sequence ID" value="KAK6786228.1"/>
    <property type="molecule type" value="Genomic_DNA"/>
</dbReference>
<dbReference type="PANTHER" id="PTHR33879:SF11">
    <property type="entry name" value="SHSP DOMAIN-CONTAINING PROTEIN"/>
    <property type="match status" value="1"/>
</dbReference>
<accession>A0AAN8TCY2</accession>
<protein>
    <submittedName>
        <fullName evidence="1">Uncharacterized protein</fullName>
    </submittedName>
</protein>
<reference evidence="1 2" key="1">
    <citation type="submission" date="2024-02" db="EMBL/GenBank/DDBJ databases">
        <title>de novo genome assembly of Solanum bulbocastanum strain 11H21.</title>
        <authorList>
            <person name="Hosaka A.J."/>
        </authorList>
    </citation>
    <scope>NUCLEOTIDE SEQUENCE [LARGE SCALE GENOMIC DNA]</scope>
    <source>
        <tissue evidence="1">Young leaves</tissue>
    </source>
</reference>
<name>A0AAN8TCY2_SOLBU</name>
<dbReference type="Proteomes" id="UP001371456">
    <property type="component" value="Unassembled WGS sequence"/>
</dbReference>
<dbReference type="AlphaFoldDB" id="A0AAN8TCY2"/>
<evidence type="ECO:0000313" key="2">
    <source>
        <dbReference type="Proteomes" id="UP001371456"/>
    </source>
</evidence>
<comment type="caution">
    <text evidence="1">The sequence shown here is derived from an EMBL/GenBank/DDBJ whole genome shotgun (WGS) entry which is preliminary data.</text>
</comment>